<evidence type="ECO:0000256" key="6">
    <source>
        <dbReference type="ARBA" id="ARBA00022840"/>
    </source>
</evidence>
<proteinExistence type="inferred from homology"/>
<dbReference type="InterPro" id="IPR018484">
    <property type="entry name" value="FGGY_N"/>
</dbReference>
<dbReference type="PIRSF" id="PIRSF000538">
    <property type="entry name" value="GlpK"/>
    <property type="match status" value="1"/>
</dbReference>
<comment type="caution">
    <text evidence="14">The sequence shown here is derived from an EMBL/GenBank/DDBJ whole genome shotgun (WGS) entry which is preliminary data.</text>
</comment>
<evidence type="ECO:0000256" key="2">
    <source>
        <dbReference type="ARBA" id="ARBA00022629"/>
    </source>
</evidence>
<dbReference type="InterPro" id="IPR018485">
    <property type="entry name" value="FGGY_C"/>
</dbReference>
<dbReference type="HAMAP" id="MF_02220">
    <property type="entry name" value="XylB"/>
    <property type="match status" value="1"/>
</dbReference>
<gene>
    <name evidence="8 10 14" type="primary">xylB</name>
    <name evidence="14" type="ORF">J4573_17300</name>
</gene>
<keyword evidence="7 8" id="KW-0119">Carbohydrate metabolism</keyword>
<dbReference type="CDD" id="cd07809">
    <property type="entry name" value="ASKHA_NBD_FGGY_BaXK-like"/>
    <property type="match status" value="1"/>
</dbReference>
<dbReference type="Gene3D" id="3.30.420.40">
    <property type="match status" value="2"/>
</dbReference>
<feature type="active site" description="Proton acceptor" evidence="8">
    <location>
        <position position="218"/>
    </location>
</feature>
<evidence type="ECO:0000259" key="12">
    <source>
        <dbReference type="Pfam" id="PF00370"/>
    </source>
</evidence>
<keyword evidence="15" id="KW-1185">Reference proteome</keyword>
<dbReference type="AlphaFoldDB" id="A0A939PGN1"/>
<comment type="catalytic activity">
    <reaction evidence="8 10">
        <text>D-xylulose + ATP = D-xylulose 5-phosphate + ADP + H(+)</text>
        <dbReference type="Rhea" id="RHEA:10964"/>
        <dbReference type="ChEBI" id="CHEBI:15378"/>
        <dbReference type="ChEBI" id="CHEBI:17140"/>
        <dbReference type="ChEBI" id="CHEBI:30616"/>
        <dbReference type="ChEBI" id="CHEBI:57737"/>
        <dbReference type="ChEBI" id="CHEBI:456216"/>
        <dbReference type="EC" id="2.7.1.17"/>
    </reaction>
</comment>
<keyword evidence="5 8" id="KW-0418">Kinase</keyword>
<accession>A0A939PGN1</accession>
<dbReference type="InterPro" id="IPR043129">
    <property type="entry name" value="ATPase_NBD"/>
</dbReference>
<dbReference type="SUPFAM" id="SSF53067">
    <property type="entry name" value="Actin-like ATPase domain"/>
    <property type="match status" value="2"/>
</dbReference>
<evidence type="ECO:0000256" key="11">
    <source>
        <dbReference type="SAM" id="MobiDB-lite"/>
    </source>
</evidence>
<dbReference type="PROSITE" id="PS00445">
    <property type="entry name" value="FGGY_KINASES_2"/>
    <property type="match status" value="1"/>
</dbReference>
<dbReference type="Proteomes" id="UP000669179">
    <property type="component" value="Unassembled WGS sequence"/>
</dbReference>
<organism evidence="14 15">
    <name type="scientific">Actinomadura barringtoniae</name>
    <dbReference type="NCBI Taxonomy" id="1427535"/>
    <lineage>
        <taxon>Bacteria</taxon>
        <taxon>Bacillati</taxon>
        <taxon>Actinomycetota</taxon>
        <taxon>Actinomycetes</taxon>
        <taxon>Streptosporangiales</taxon>
        <taxon>Thermomonosporaceae</taxon>
        <taxon>Actinomadura</taxon>
    </lineage>
</organism>
<evidence type="ECO:0000256" key="3">
    <source>
        <dbReference type="ARBA" id="ARBA00022679"/>
    </source>
</evidence>
<evidence type="ECO:0000256" key="4">
    <source>
        <dbReference type="ARBA" id="ARBA00022741"/>
    </source>
</evidence>
<dbReference type="NCBIfam" id="TIGR01312">
    <property type="entry name" value="XylB"/>
    <property type="match status" value="1"/>
</dbReference>
<evidence type="ECO:0000313" key="15">
    <source>
        <dbReference type="Proteomes" id="UP000669179"/>
    </source>
</evidence>
<evidence type="ECO:0000256" key="7">
    <source>
        <dbReference type="ARBA" id="ARBA00023277"/>
    </source>
</evidence>
<dbReference type="Pfam" id="PF00370">
    <property type="entry name" value="FGGY_N"/>
    <property type="match status" value="1"/>
</dbReference>
<evidence type="ECO:0000256" key="10">
    <source>
        <dbReference type="RuleBase" id="RU364073"/>
    </source>
</evidence>
<evidence type="ECO:0000256" key="5">
    <source>
        <dbReference type="ARBA" id="ARBA00022777"/>
    </source>
</evidence>
<dbReference type="InterPro" id="IPR006000">
    <property type="entry name" value="Xylulokinase"/>
</dbReference>
<dbReference type="GO" id="GO:0004856">
    <property type="term" value="F:D-xylulokinase activity"/>
    <property type="evidence" value="ECO:0007669"/>
    <property type="project" value="UniProtKB-UniRule"/>
</dbReference>
<feature type="domain" description="Carbohydrate kinase FGGY N-terminal" evidence="12">
    <location>
        <begin position="3"/>
        <end position="207"/>
    </location>
</feature>
<keyword evidence="3 8" id="KW-0808">Transferase</keyword>
<comment type="function">
    <text evidence="8">Catalyzes the phosphorylation of D-xylulose to D-xylulose 5-phosphate.</text>
</comment>
<evidence type="ECO:0000256" key="9">
    <source>
        <dbReference type="RuleBase" id="RU003733"/>
    </source>
</evidence>
<evidence type="ECO:0000313" key="14">
    <source>
        <dbReference type="EMBL" id="MBO2448864.1"/>
    </source>
</evidence>
<sequence>MLVAGVDSSTQSTKVVLCQAEDGAVVARASAAHPDGTEIDPRHWWSALGPARELLGRADAVAVAAQQHGMVALDEAGEVVRRALLWNDVRSAPQARALVKELGGPQEWAARTGSVPLASFTVTKLRWMAEHEPENARRTAAVLLPHDWLTWKLGADAMVTDRGDASGTGYWSPREGRYLPEIAAMALGHELDFPRVAAPAEAVGETGWGARLAPGTGDNMGAALGLGLREGDVVVSIGTSGTAFAVAGEPAADASGLVAGFADATGRFLPLVCTLNAARVLESAARMTGASLDELSELALAAEPGAGGITLLPYLDGERTPDRPDATGVLTGITTANSTRENLARAAVEGLLCSLADAVDHLAAQGVRPRRTLLVGGGARSAAVRALAPAILGTPVTVPEPEEYVALGAARQAAWVLAGTPEPPAWPAPPATEHTVAGDDAAPRSGVRARYAELRDATAGWTAKEET</sequence>
<dbReference type="EMBL" id="JAGEOJ010000006">
    <property type="protein sequence ID" value="MBO2448864.1"/>
    <property type="molecule type" value="Genomic_DNA"/>
</dbReference>
<keyword evidence="2 8" id="KW-0859">Xylose metabolism</keyword>
<name>A0A939PGN1_9ACTN</name>
<feature type="binding site" evidence="8">
    <location>
        <begin position="67"/>
        <end position="68"/>
    </location>
    <ligand>
        <name>substrate</name>
    </ligand>
</feature>
<dbReference type="InterPro" id="IPR018483">
    <property type="entry name" value="Carb_kinase_FGGY_CS"/>
</dbReference>
<dbReference type="GO" id="GO:0005998">
    <property type="term" value="P:xylulose catabolic process"/>
    <property type="evidence" value="ECO:0007669"/>
    <property type="project" value="UniProtKB-UniRule"/>
</dbReference>
<dbReference type="Pfam" id="PF02782">
    <property type="entry name" value="FGGY_C"/>
    <property type="match status" value="1"/>
</dbReference>
<reference evidence="14" key="1">
    <citation type="submission" date="2021-03" db="EMBL/GenBank/DDBJ databases">
        <authorList>
            <person name="Kanchanasin P."/>
            <person name="Saeng-In P."/>
            <person name="Phongsopitanun W."/>
            <person name="Yuki M."/>
            <person name="Kudo T."/>
            <person name="Ohkuma M."/>
            <person name="Tanasupawat S."/>
        </authorList>
    </citation>
    <scope>NUCLEOTIDE SEQUENCE</scope>
    <source>
        <strain evidence="14">GKU 128</strain>
    </source>
</reference>
<dbReference type="InterPro" id="IPR050406">
    <property type="entry name" value="FGGY_Carb_Kinase"/>
</dbReference>
<dbReference type="GO" id="GO:0005524">
    <property type="term" value="F:ATP binding"/>
    <property type="evidence" value="ECO:0007669"/>
    <property type="project" value="UniProtKB-UniRule"/>
</dbReference>
<dbReference type="GO" id="GO:0042732">
    <property type="term" value="P:D-xylose metabolic process"/>
    <property type="evidence" value="ECO:0007669"/>
    <property type="project" value="UniProtKB-KW"/>
</dbReference>
<evidence type="ECO:0000259" key="13">
    <source>
        <dbReference type="Pfam" id="PF02782"/>
    </source>
</evidence>
<dbReference type="PROSITE" id="PS00933">
    <property type="entry name" value="FGGY_KINASES_1"/>
    <property type="match status" value="1"/>
</dbReference>
<feature type="region of interest" description="Disordered" evidence="11">
    <location>
        <begin position="423"/>
        <end position="444"/>
    </location>
</feature>
<keyword evidence="6 8" id="KW-0067">ATP-binding</keyword>
<dbReference type="InterPro" id="IPR000577">
    <property type="entry name" value="Carb_kinase_FGGY"/>
</dbReference>
<feature type="domain" description="Carbohydrate kinase FGGY C-terminal" evidence="13">
    <location>
        <begin position="234"/>
        <end position="415"/>
    </location>
</feature>
<dbReference type="PANTHER" id="PTHR43095">
    <property type="entry name" value="SUGAR KINASE"/>
    <property type="match status" value="1"/>
</dbReference>
<protein>
    <recommendedName>
        <fullName evidence="8 10">Xylulose kinase</fullName>
        <shortName evidence="8 10">Xylulokinase</shortName>
        <ecNumber evidence="8 10">2.7.1.17</ecNumber>
    </recommendedName>
</protein>
<dbReference type="EC" id="2.7.1.17" evidence="8 10"/>
<feature type="site" description="Important for activity" evidence="8">
    <location>
        <position position="7"/>
    </location>
</feature>
<keyword evidence="4 8" id="KW-0547">Nucleotide-binding</keyword>
<evidence type="ECO:0000256" key="8">
    <source>
        <dbReference type="HAMAP-Rule" id="MF_02220"/>
    </source>
</evidence>
<dbReference type="RefSeq" id="WP_208256517.1">
    <property type="nucleotide sequence ID" value="NZ_JAGEOJ010000006.1"/>
</dbReference>
<evidence type="ECO:0000256" key="1">
    <source>
        <dbReference type="ARBA" id="ARBA00009156"/>
    </source>
</evidence>
<dbReference type="PANTHER" id="PTHR43095:SF5">
    <property type="entry name" value="XYLULOSE KINASE"/>
    <property type="match status" value="1"/>
</dbReference>
<comment type="similarity">
    <text evidence="1 8 9">Belongs to the FGGY kinase family.</text>
</comment>